<sequence length="284" mass="32965">MEIEGEDGTKLNLIMIQSQSSVEVQAFNLMIELFLADTFHFKFPKMMKNLGFSFEVLGKNPIWVLSNDTKEIRVFRNSEKGELSVGDGFCVSCKNPIFFTFKKFGGFERKSEEEGKRFEMNRFERISVDGEMAENVPSVGDKEGGGFDASEIDPVKEFGFLKMGHEFDNFPGHKIRGIKDMDWFLEEQKQDSEDDEDNRSKKRKRFGRKKKDNAMEDDDDWTELHANDEGEDEDEDEDDETLGGFIVDDEGVDKEEENDDDTNDEEEEKEEEEEDDYNEDDDDE</sequence>
<evidence type="ECO:0000313" key="3">
    <source>
        <dbReference type="Proteomes" id="UP001177140"/>
    </source>
</evidence>
<dbReference type="Proteomes" id="UP001177140">
    <property type="component" value="Unassembled WGS sequence"/>
</dbReference>
<proteinExistence type="predicted"/>
<comment type="caution">
    <text evidence="2">The sequence shown here is derived from an EMBL/GenBank/DDBJ whole genome shotgun (WGS) entry which is preliminary data.</text>
</comment>
<evidence type="ECO:0000256" key="1">
    <source>
        <dbReference type="SAM" id="MobiDB-lite"/>
    </source>
</evidence>
<dbReference type="PANTHER" id="PTHR37733:SF1">
    <property type="entry name" value="SMAD_FHA DOMAIN-CONTAINING PROTEIN"/>
    <property type="match status" value="1"/>
</dbReference>
<organism evidence="2 3">
    <name type="scientific">Papaver nudicaule</name>
    <name type="common">Iceland poppy</name>
    <dbReference type="NCBI Taxonomy" id="74823"/>
    <lineage>
        <taxon>Eukaryota</taxon>
        <taxon>Viridiplantae</taxon>
        <taxon>Streptophyta</taxon>
        <taxon>Embryophyta</taxon>
        <taxon>Tracheophyta</taxon>
        <taxon>Spermatophyta</taxon>
        <taxon>Magnoliopsida</taxon>
        <taxon>Ranunculales</taxon>
        <taxon>Papaveraceae</taxon>
        <taxon>Papaveroideae</taxon>
        <taxon>Papaver</taxon>
    </lineage>
</organism>
<reference evidence="2" key="1">
    <citation type="submission" date="2022-03" db="EMBL/GenBank/DDBJ databases">
        <title>A functionally conserved STORR gene fusion in Papaver species that diverged 16.8 million years ago.</title>
        <authorList>
            <person name="Catania T."/>
        </authorList>
    </citation>
    <scope>NUCLEOTIDE SEQUENCE</scope>
    <source>
        <strain evidence="2">S-191538</strain>
    </source>
</reference>
<protein>
    <submittedName>
        <fullName evidence="2">Uncharacterized protein</fullName>
    </submittedName>
</protein>
<accession>A0AA41VTP0</accession>
<keyword evidence="3" id="KW-1185">Reference proteome</keyword>
<feature type="region of interest" description="Disordered" evidence="1">
    <location>
        <begin position="188"/>
        <end position="284"/>
    </location>
</feature>
<feature type="compositionally biased region" description="Basic residues" evidence="1">
    <location>
        <begin position="200"/>
        <end position="211"/>
    </location>
</feature>
<evidence type="ECO:0000313" key="2">
    <source>
        <dbReference type="EMBL" id="MCL7047319.1"/>
    </source>
</evidence>
<dbReference type="AlphaFoldDB" id="A0AA41VTP0"/>
<dbReference type="PANTHER" id="PTHR37733">
    <property type="entry name" value="SMAD/FHA DOMAIN-CONTAINING PROTEIN"/>
    <property type="match status" value="1"/>
</dbReference>
<dbReference type="EMBL" id="JAJJMA010291640">
    <property type="protein sequence ID" value="MCL7047319.1"/>
    <property type="molecule type" value="Genomic_DNA"/>
</dbReference>
<gene>
    <name evidence="2" type="ORF">MKW94_018922</name>
</gene>
<name>A0AA41VTP0_PAPNU</name>
<feature type="compositionally biased region" description="Acidic residues" evidence="1">
    <location>
        <begin position="229"/>
        <end position="284"/>
    </location>
</feature>